<proteinExistence type="predicted"/>
<dbReference type="EMBL" id="DS113285">
    <property type="protein sequence ID" value="EAY13439.1"/>
    <property type="molecule type" value="Genomic_DNA"/>
</dbReference>
<reference evidence="1" key="1">
    <citation type="submission" date="2006-10" db="EMBL/GenBank/DDBJ databases">
        <authorList>
            <person name="Amadeo P."/>
            <person name="Zhao Q."/>
            <person name="Wortman J."/>
            <person name="Fraser-Liggett C."/>
            <person name="Carlton J."/>
        </authorList>
    </citation>
    <scope>NUCLEOTIDE SEQUENCE</scope>
    <source>
        <strain evidence="1">G3</strain>
    </source>
</reference>
<evidence type="ECO:0000313" key="2">
    <source>
        <dbReference type="Proteomes" id="UP000001542"/>
    </source>
</evidence>
<dbReference type="OrthoDB" id="10619808at2759"/>
<reference evidence="1" key="2">
    <citation type="journal article" date="2007" name="Science">
        <title>Draft genome sequence of the sexually transmitted pathogen Trichomonas vaginalis.</title>
        <authorList>
            <person name="Carlton J.M."/>
            <person name="Hirt R.P."/>
            <person name="Silva J.C."/>
            <person name="Delcher A.L."/>
            <person name="Schatz M."/>
            <person name="Zhao Q."/>
            <person name="Wortman J.R."/>
            <person name="Bidwell S.L."/>
            <person name="Alsmark U.C.M."/>
            <person name="Besteiro S."/>
            <person name="Sicheritz-Ponten T."/>
            <person name="Noel C.J."/>
            <person name="Dacks J.B."/>
            <person name="Foster P.G."/>
            <person name="Simillion C."/>
            <person name="Van de Peer Y."/>
            <person name="Miranda-Saavedra D."/>
            <person name="Barton G.J."/>
            <person name="Westrop G.D."/>
            <person name="Mueller S."/>
            <person name="Dessi D."/>
            <person name="Fiori P.L."/>
            <person name="Ren Q."/>
            <person name="Paulsen I."/>
            <person name="Zhang H."/>
            <person name="Bastida-Corcuera F.D."/>
            <person name="Simoes-Barbosa A."/>
            <person name="Brown M.T."/>
            <person name="Hayes R.D."/>
            <person name="Mukherjee M."/>
            <person name="Okumura C.Y."/>
            <person name="Schneider R."/>
            <person name="Smith A.J."/>
            <person name="Vanacova S."/>
            <person name="Villalvazo M."/>
            <person name="Haas B.J."/>
            <person name="Pertea M."/>
            <person name="Feldblyum T.V."/>
            <person name="Utterback T.R."/>
            <person name="Shu C.L."/>
            <person name="Osoegawa K."/>
            <person name="de Jong P.J."/>
            <person name="Hrdy I."/>
            <person name="Horvathova L."/>
            <person name="Zubacova Z."/>
            <person name="Dolezal P."/>
            <person name="Malik S.B."/>
            <person name="Logsdon J.M. Jr."/>
            <person name="Henze K."/>
            <person name="Gupta A."/>
            <person name="Wang C.C."/>
            <person name="Dunne R.L."/>
            <person name="Upcroft J.A."/>
            <person name="Upcroft P."/>
            <person name="White O."/>
            <person name="Salzberg S.L."/>
            <person name="Tang P."/>
            <person name="Chiu C.-H."/>
            <person name="Lee Y.-S."/>
            <person name="Embley T.M."/>
            <person name="Coombs G.H."/>
            <person name="Mottram J.C."/>
            <person name="Tachezy J."/>
            <person name="Fraser-Liggett C.M."/>
            <person name="Johnson P.J."/>
        </authorList>
    </citation>
    <scope>NUCLEOTIDE SEQUENCE [LARGE SCALE GENOMIC DNA]</scope>
    <source>
        <strain evidence="1">G3</strain>
    </source>
</reference>
<keyword evidence="2" id="KW-1185">Reference proteome</keyword>
<protein>
    <submittedName>
        <fullName evidence="1">Uncharacterized protein</fullName>
    </submittedName>
</protein>
<dbReference type="AlphaFoldDB" id="A2E1J2"/>
<evidence type="ECO:0000313" key="1">
    <source>
        <dbReference type="EMBL" id="EAY13439.1"/>
    </source>
</evidence>
<dbReference type="KEGG" id="tva:4771408"/>
<gene>
    <name evidence="1" type="ORF">TVAG_206070</name>
</gene>
<name>A2E1J2_TRIV3</name>
<dbReference type="VEuPathDB" id="TrichDB:TVAG_206070"/>
<sequence>MLKIGSLPIIEPDKIDDVASTLLKPQFVAMKTKNFSIAPGLLQSFWNNMRNQKFAELALSQFLSLCIGDIEKTKTKEVYTAPPYMNSILSVLLNIAITYGCVFSKDSYAPYIEKIFAFNIPEVTIVLAKIQYYLTTKLTFRNMIDGLLSDQKSKLLNELTWSLLMLKMLRFLNTASQEEAQPLFDDLKAKLDCSVNFTESIIILHFIQLILTCFPGKYTTYLDRCLPFIVTFLAKPMPVSKMAHDIGAEIKRELQYPGAAYYQRLQDISSMNIAFDGAIPVLFDQRASIFTNYCYSLSTKFQNIQACYINFAKFFVQNTLRTSKDFSIDRLVNIINTLSFDEESITSIKTKYKIKEDIPPEQVISSKAMQPLVFPLNMCRLSLNFQPNAAMLTPLDANTYMFMTPIPALLNRTFVDATIARAAQLTDETSIVNQPLFIAGDDLIVSSVLQGIVCTLLDKSKQLSRVFFTVYLLPIDDSSVNELANSIAKRDPIYASFVRSAFTGAAGTAPTHNEESTADFPPILEKTSSTSNNIWFSDPSPLNTIQFAIQHFLAFARNAVMVNIWTAELVTDADPLKTIIVPWMTSIHIGDIFAGQTITKIPEVSPKSVFRMSVTEVMRGTETYDKAKLTSLSVWNVGGDSNIKPSDNWVFIEWTKKNFELTETNRRPKFADKITSKLVTEWKLEASEKSPPFSVLIDQRVYGPLKSIRVTKMQDPYQPNEQLKLRLATFQICN</sequence>
<dbReference type="RefSeq" id="XP_001325662.1">
    <property type="nucleotide sequence ID" value="XM_001325627.1"/>
</dbReference>
<organism evidence="1 2">
    <name type="scientific">Trichomonas vaginalis (strain ATCC PRA-98 / G3)</name>
    <dbReference type="NCBI Taxonomy" id="412133"/>
    <lineage>
        <taxon>Eukaryota</taxon>
        <taxon>Metamonada</taxon>
        <taxon>Parabasalia</taxon>
        <taxon>Trichomonadida</taxon>
        <taxon>Trichomonadidae</taxon>
        <taxon>Trichomonas</taxon>
    </lineage>
</organism>
<dbReference type="VEuPathDB" id="TrichDB:TVAGG3_0519650"/>
<dbReference type="Proteomes" id="UP000001542">
    <property type="component" value="Unassembled WGS sequence"/>
</dbReference>
<accession>A2E1J2</accession>
<dbReference type="InParanoid" id="A2E1J2"/>